<feature type="compositionally biased region" description="Basic residues" evidence="1">
    <location>
        <begin position="176"/>
        <end position="191"/>
    </location>
</feature>
<dbReference type="EMBL" id="KN833691">
    <property type="protein sequence ID" value="KIK28872.1"/>
    <property type="molecule type" value="Genomic_DNA"/>
</dbReference>
<keyword evidence="4" id="KW-1185">Reference proteome</keyword>
<evidence type="ECO:0000313" key="4">
    <source>
        <dbReference type="Proteomes" id="UP000054018"/>
    </source>
</evidence>
<dbReference type="InterPro" id="IPR000352">
    <property type="entry name" value="Pep_chain_release_fac_I"/>
</dbReference>
<dbReference type="STRING" id="765257.A0A0D0A368"/>
<dbReference type="Pfam" id="PF00472">
    <property type="entry name" value="RF-1"/>
    <property type="match status" value="1"/>
</dbReference>
<sequence>MSLCSLVSSLVRNRTQPASLSWRLFHSSNGLPPPPSLTTLETPQHAREARQWLSQFKAAATVPKHLVELTFSRSSGPGGQNVNKVATKVTARCRLDASWIPPWAQQTLMRSPYYVNSSNSLLVTSSASRSQALNVDDTLSKLHGLVAECASKLIPTSTSEEQRQHVASLRKEDARRRMKQKSYRSQIKRSRSTKDWD</sequence>
<dbReference type="Gene3D" id="3.30.160.20">
    <property type="match status" value="1"/>
</dbReference>
<gene>
    <name evidence="3" type="ORF">PISMIDRAFT_673115</name>
</gene>
<accession>A0A0D0A368</accession>
<dbReference type="GO" id="GO:0070126">
    <property type="term" value="P:mitochondrial translational termination"/>
    <property type="evidence" value="ECO:0007669"/>
    <property type="project" value="TreeGrafter"/>
</dbReference>
<dbReference type="GO" id="GO:0016150">
    <property type="term" value="F:translation release factor activity, codon nonspecific"/>
    <property type="evidence" value="ECO:0007669"/>
    <property type="project" value="TreeGrafter"/>
</dbReference>
<dbReference type="GO" id="GO:0005762">
    <property type="term" value="C:mitochondrial large ribosomal subunit"/>
    <property type="evidence" value="ECO:0007669"/>
    <property type="project" value="TreeGrafter"/>
</dbReference>
<organism evidence="3 4">
    <name type="scientific">Pisolithus microcarpus 441</name>
    <dbReference type="NCBI Taxonomy" id="765257"/>
    <lineage>
        <taxon>Eukaryota</taxon>
        <taxon>Fungi</taxon>
        <taxon>Dikarya</taxon>
        <taxon>Basidiomycota</taxon>
        <taxon>Agaricomycotina</taxon>
        <taxon>Agaricomycetes</taxon>
        <taxon>Agaricomycetidae</taxon>
        <taxon>Boletales</taxon>
        <taxon>Sclerodermatineae</taxon>
        <taxon>Pisolithaceae</taxon>
        <taxon>Pisolithus</taxon>
    </lineage>
</organism>
<feature type="region of interest" description="Disordered" evidence="1">
    <location>
        <begin position="156"/>
        <end position="197"/>
    </location>
</feature>
<dbReference type="PANTHER" id="PTHR11075">
    <property type="entry name" value="PEPTIDE CHAIN RELEASE FACTOR"/>
    <property type="match status" value="1"/>
</dbReference>
<dbReference type="SUPFAM" id="SSF110916">
    <property type="entry name" value="Peptidyl-tRNA hydrolase domain-like"/>
    <property type="match status" value="1"/>
</dbReference>
<reference evidence="4" key="2">
    <citation type="submission" date="2015-01" db="EMBL/GenBank/DDBJ databases">
        <title>Evolutionary Origins and Diversification of the Mycorrhizal Mutualists.</title>
        <authorList>
            <consortium name="DOE Joint Genome Institute"/>
            <consortium name="Mycorrhizal Genomics Consortium"/>
            <person name="Kohler A."/>
            <person name="Kuo A."/>
            <person name="Nagy L.G."/>
            <person name="Floudas D."/>
            <person name="Copeland A."/>
            <person name="Barry K.W."/>
            <person name="Cichocki N."/>
            <person name="Veneault-Fourrey C."/>
            <person name="LaButti K."/>
            <person name="Lindquist E.A."/>
            <person name="Lipzen A."/>
            <person name="Lundell T."/>
            <person name="Morin E."/>
            <person name="Murat C."/>
            <person name="Riley R."/>
            <person name="Ohm R."/>
            <person name="Sun H."/>
            <person name="Tunlid A."/>
            <person name="Henrissat B."/>
            <person name="Grigoriev I.V."/>
            <person name="Hibbett D.S."/>
            <person name="Martin F."/>
        </authorList>
    </citation>
    <scope>NUCLEOTIDE SEQUENCE [LARGE SCALE GENOMIC DNA]</scope>
    <source>
        <strain evidence="4">441</strain>
    </source>
</reference>
<evidence type="ECO:0000256" key="1">
    <source>
        <dbReference type="SAM" id="MobiDB-lite"/>
    </source>
</evidence>
<dbReference type="PANTHER" id="PTHR11075:SF54">
    <property type="entry name" value="LARGE RIBOSOMAL SUBUNIT PROTEIN ML62"/>
    <property type="match status" value="1"/>
</dbReference>
<protein>
    <recommendedName>
        <fullName evidence="2">Prokaryotic-type class I peptide chain release factors domain-containing protein</fullName>
    </recommendedName>
</protein>
<evidence type="ECO:0000313" key="3">
    <source>
        <dbReference type="EMBL" id="KIK28872.1"/>
    </source>
</evidence>
<feature type="compositionally biased region" description="Basic and acidic residues" evidence="1">
    <location>
        <begin position="160"/>
        <end position="175"/>
    </location>
</feature>
<evidence type="ECO:0000259" key="2">
    <source>
        <dbReference type="PROSITE" id="PS00745"/>
    </source>
</evidence>
<name>A0A0D0A368_9AGAM</name>
<dbReference type="GO" id="GO:0004045">
    <property type="term" value="F:peptidyl-tRNA hydrolase activity"/>
    <property type="evidence" value="ECO:0007669"/>
    <property type="project" value="TreeGrafter"/>
</dbReference>
<dbReference type="AlphaFoldDB" id="A0A0D0A368"/>
<dbReference type="InterPro" id="IPR052104">
    <property type="entry name" value="Mito_Release_Factor_mL62"/>
</dbReference>
<proteinExistence type="predicted"/>
<dbReference type="HOGENOM" id="CLU_089470_0_1_1"/>
<feature type="domain" description="Prokaryotic-type class I peptide chain release factors" evidence="2">
    <location>
        <begin position="73"/>
        <end position="89"/>
    </location>
</feature>
<dbReference type="PROSITE" id="PS00745">
    <property type="entry name" value="RF_PROK_I"/>
    <property type="match status" value="1"/>
</dbReference>
<dbReference type="OrthoDB" id="270639at2759"/>
<dbReference type="Proteomes" id="UP000054018">
    <property type="component" value="Unassembled WGS sequence"/>
</dbReference>
<reference evidence="3 4" key="1">
    <citation type="submission" date="2014-04" db="EMBL/GenBank/DDBJ databases">
        <authorList>
            <consortium name="DOE Joint Genome Institute"/>
            <person name="Kuo A."/>
            <person name="Kohler A."/>
            <person name="Costa M.D."/>
            <person name="Nagy L.G."/>
            <person name="Floudas D."/>
            <person name="Copeland A."/>
            <person name="Barry K.W."/>
            <person name="Cichocki N."/>
            <person name="Veneault-Fourrey C."/>
            <person name="LaButti K."/>
            <person name="Lindquist E.A."/>
            <person name="Lipzen A."/>
            <person name="Lundell T."/>
            <person name="Morin E."/>
            <person name="Murat C."/>
            <person name="Sun H."/>
            <person name="Tunlid A."/>
            <person name="Henrissat B."/>
            <person name="Grigoriev I.V."/>
            <person name="Hibbett D.S."/>
            <person name="Martin F."/>
            <person name="Nordberg H.P."/>
            <person name="Cantor M.N."/>
            <person name="Hua S.X."/>
        </authorList>
    </citation>
    <scope>NUCLEOTIDE SEQUENCE [LARGE SCALE GENOMIC DNA]</scope>
    <source>
        <strain evidence="3 4">441</strain>
    </source>
</reference>